<gene>
    <name evidence="1" type="ORF">GPM918_LOCUS16682</name>
    <name evidence="2" type="ORF">SRO942_LOCUS16681</name>
</gene>
<sequence>MTKVVPEVIMNPADLSDTTSLPSVTEVPPRELPKHLADFKQYVDSKWCYFSTPVMQAEMIDVQSKVAYQCHMKILMEGRHVWWKEKPHPWGNETLLGSTTLGQGKIRCSSCKAQGGFLHLPTLTVKWHTRKSTWYCQNSYLPEKRIRKGRRTVFWSTKIVPWSEGSIMANTVESIIENTPGIDLKMSVIKHYNEKHLNPTRSKNIVMRRMECSIERMDFEEIHYTMGENYLNKKDPTRDLTGIALYKFQERESHFAVGKEVEFFIQ</sequence>
<accession>A0A814L2J3</accession>
<evidence type="ECO:0000313" key="1">
    <source>
        <dbReference type="EMBL" id="CAF1059065.1"/>
    </source>
</evidence>
<dbReference type="OrthoDB" id="3355217at2759"/>
<comment type="caution">
    <text evidence="1">The sequence shown here is derived from an EMBL/GenBank/DDBJ whole genome shotgun (WGS) entry which is preliminary data.</text>
</comment>
<dbReference type="AlphaFoldDB" id="A0A814L2J3"/>
<dbReference type="EMBL" id="CAJNOQ010004435">
    <property type="protein sequence ID" value="CAF1059065.1"/>
    <property type="molecule type" value="Genomic_DNA"/>
</dbReference>
<name>A0A814L2J3_9BILA</name>
<keyword evidence="3" id="KW-1185">Reference proteome</keyword>
<proteinExistence type="predicted"/>
<reference evidence="1" key="1">
    <citation type="submission" date="2021-02" db="EMBL/GenBank/DDBJ databases">
        <authorList>
            <person name="Nowell W R."/>
        </authorList>
    </citation>
    <scope>NUCLEOTIDE SEQUENCE</scope>
</reference>
<dbReference type="Proteomes" id="UP000681722">
    <property type="component" value="Unassembled WGS sequence"/>
</dbReference>
<dbReference type="EMBL" id="CAJOBC010004435">
    <property type="protein sequence ID" value="CAF3827641.1"/>
    <property type="molecule type" value="Genomic_DNA"/>
</dbReference>
<evidence type="ECO:0000313" key="3">
    <source>
        <dbReference type="Proteomes" id="UP000663829"/>
    </source>
</evidence>
<evidence type="ECO:0000313" key="2">
    <source>
        <dbReference type="EMBL" id="CAF3827641.1"/>
    </source>
</evidence>
<organism evidence="1 3">
    <name type="scientific">Didymodactylos carnosus</name>
    <dbReference type="NCBI Taxonomy" id="1234261"/>
    <lineage>
        <taxon>Eukaryota</taxon>
        <taxon>Metazoa</taxon>
        <taxon>Spiralia</taxon>
        <taxon>Gnathifera</taxon>
        <taxon>Rotifera</taxon>
        <taxon>Eurotatoria</taxon>
        <taxon>Bdelloidea</taxon>
        <taxon>Philodinida</taxon>
        <taxon>Philodinidae</taxon>
        <taxon>Didymodactylos</taxon>
    </lineage>
</organism>
<dbReference type="Proteomes" id="UP000663829">
    <property type="component" value="Unassembled WGS sequence"/>
</dbReference>
<protein>
    <submittedName>
        <fullName evidence="1">Uncharacterized protein</fullName>
    </submittedName>
</protein>